<organism evidence="2 3">
    <name type="scientific">Geobacillus kaustophilus</name>
    <dbReference type="NCBI Taxonomy" id="1462"/>
    <lineage>
        <taxon>Bacteria</taxon>
        <taxon>Bacillati</taxon>
        <taxon>Bacillota</taxon>
        <taxon>Bacilli</taxon>
        <taxon>Bacillales</taxon>
        <taxon>Anoxybacillaceae</taxon>
        <taxon>Geobacillus</taxon>
        <taxon>Geobacillus thermoleovorans group</taxon>
    </lineage>
</organism>
<evidence type="ECO:0000313" key="3">
    <source>
        <dbReference type="Proteomes" id="UP000032522"/>
    </source>
</evidence>
<evidence type="ECO:0000313" key="2">
    <source>
        <dbReference type="EMBL" id="KJE27669.1"/>
    </source>
</evidence>
<feature type="transmembrane region" description="Helical" evidence="1">
    <location>
        <begin position="42"/>
        <end position="64"/>
    </location>
</feature>
<keyword evidence="1" id="KW-0472">Membrane</keyword>
<feature type="transmembrane region" description="Helical" evidence="1">
    <location>
        <begin position="76"/>
        <end position="94"/>
    </location>
</feature>
<accession>A0A0D8BUI7</accession>
<keyword evidence="1" id="KW-1133">Transmembrane helix</keyword>
<dbReference type="InterPro" id="IPR048147">
    <property type="entry name" value="CBO0543-like"/>
</dbReference>
<feature type="transmembrane region" description="Helical" evidence="1">
    <location>
        <begin position="180"/>
        <end position="199"/>
    </location>
</feature>
<sequence>MGLGRIDDDRFSTCCLGGGTPSGHVECCGKFLIAKQHVRTYAVLYAFSAAVGIVLCLAFVYAGFYSFPVKLVPYTPIPLVEMATIIPFFVLFGVKYSPESWAWKLPFYFATVQLIMLFELIALVSPLSLIDYKKWDVWDSYTSWWLYLLFFEWMGGKIVPRKARSPLAASSFRYGRWGWVIVHAIAMTTVFLAGVYAGWGLRDSGL</sequence>
<dbReference type="AlphaFoldDB" id="A0A0D8BUI7"/>
<comment type="caution">
    <text evidence="2">The sequence shown here is derived from an EMBL/GenBank/DDBJ whole genome shotgun (WGS) entry which is preliminary data.</text>
</comment>
<name>A0A0D8BUI7_GEOKU</name>
<protein>
    <submittedName>
        <fullName evidence="2">Putative membrane protein</fullName>
    </submittedName>
</protein>
<feature type="transmembrane region" description="Helical" evidence="1">
    <location>
        <begin position="106"/>
        <end position="130"/>
    </location>
</feature>
<dbReference type="PATRIC" id="fig|1462.6.peg.1502"/>
<dbReference type="Proteomes" id="UP000032522">
    <property type="component" value="Unassembled WGS sequence"/>
</dbReference>
<dbReference type="EMBL" id="JYBP01000003">
    <property type="protein sequence ID" value="KJE27669.1"/>
    <property type="molecule type" value="Genomic_DNA"/>
</dbReference>
<reference evidence="2 3" key="1">
    <citation type="submission" date="2015-01" db="EMBL/GenBank/DDBJ databases">
        <authorList>
            <person name="Filippidou S."/>
            <person name="Jeanneret N."/>
            <person name="Russel-Delif L."/>
            <person name="Junier T."/>
            <person name="Wunderlin T."/>
            <person name="Molina V."/>
            <person name="Johnson S.L."/>
            <person name="Davenport K.W."/>
            <person name="Chain P.S."/>
            <person name="Dorador C."/>
            <person name="Junier P."/>
        </authorList>
    </citation>
    <scope>NUCLEOTIDE SEQUENCE [LARGE SCALE GENOMIC DNA]</scope>
    <source>
        <strain evidence="2 3">Et7/4</strain>
    </source>
</reference>
<keyword evidence="1" id="KW-0812">Transmembrane</keyword>
<evidence type="ECO:0000256" key="1">
    <source>
        <dbReference type="SAM" id="Phobius"/>
    </source>
</evidence>
<dbReference type="NCBIfam" id="NF041644">
    <property type="entry name" value="CBO0543_fam"/>
    <property type="match status" value="1"/>
</dbReference>
<feature type="transmembrane region" description="Helical" evidence="1">
    <location>
        <begin position="142"/>
        <end position="159"/>
    </location>
</feature>
<gene>
    <name evidence="2" type="ORF">LG52_1306</name>
</gene>
<proteinExistence type="predicted"/>